<organism evidence="2 3">
    <name type="scientific">Extremus antarcticus</name>
    <dbReference type="NCBI Taxonomy" id="702011"/>
    <lineage>
        <taxon>Eukaryota</taxon>
        <taxon>Fungi</taxon>
        <taxon>Dikarya</taxon>
        <taxon>Ascomycota</taxon>
        <taxon>Pezizomycotina</taxon>
        <taxon>Dothideomycetes</taxon>
        <taxon>Dothideomycetidae</taxon>
        <taxon>Mycosphaerellales</taxon>
        <taxon>Extremaceae</taxon>
        <taxon>Extremus</taxon>
    </lineage>
</organism>
<name>A0AAJ0DA82_9PEZI</name>
<feature type="region of interest" description="Disordered" evidence="1">
    <location>
        <begin position="871"/>
        <end position="937"/>
    </location>
</feature>
<proteinExistence type="predicted"/>
<dbReference type="Pfam" id="PF12013">
    <property type="entry name" value="OrsD"/>
    <property type="match status" value="1"/>
</dbReference>
<dbReference type="InterPro" id="IPR022698">
    <property type="entry name" value="OrsD"/>
</dbReference>
<evidence type="ECO:0000256" key="1">
    <source>
        <dbReference type="SAM" id="MobiDB-lite"/>
    </source>
</evidence>
<evidence type="ECO:0000313" key="3">
    <source>
        <dbReference type="Proteomes" id="UP001271007"/>
    </source>
</evidence>
<evidence type="ECO:0000313" key="2">
    <source>
        <dbReference type="EMBL" id="KAK3046149.1"/>
    </source>
</evidence>
<dbReference type="EMBL" id="JAWDJX010000111">
    <property type="protein sequence ID" value="KAK3046149.1"/>
    <property type="molecule type" value="Genomic_DNA"/>
</dbReference>
<feature type="compositionally biased region" description="Acidic residues" evidence="1">
    <location>
        <begin position="329"/>
        <end position="340"/>
    </location>
</feature>
<protein>
    <submittedName>
        <fullName evidence="2">Uncharacterized protein</fullName>
    </submittedName>
</protein>
<accession>A0AAJ0DA82</accession>
<keyword evidence="3" id="KW-1185">Reference proteome</keyword>
<gene>
    <name evidence="2" type="ORF">LTR09_012333</name>
</gene>
<feature type="region of interest" description="Disordered" evidence="1">
    <location>
        <begin position="262"/>
        <end position="363"/>
    </location>
</feature>
<dbReference type="Proteomes" id="UP001271007">
    <property type="component" value="Unassembled WGS sequence"/>
</dbReference>
<feature type="compositionally biased region" description="Basic and acidic residues" evidence="1">
    <location>
        <begin position="262"/>
        <end position="277"/>
    </location>
</feature>
<reference evidence="2" key="1">
    <citation type="submission" date="2023-04" db="EMBL/GenBank/DDBJ databases">
        <title>Black Yeasts Isolated from many extreme environments.</title>
        <authorList>
            <person name="Coleine C."/>
            <person name="Stajich J.E."/>
            <person name="Selbmann L."/>
        </authorList>
    </citation>
    <scope>NUCLEOTIDE SEQUENCE</scope>
    <source>
        <strain evidence="2">CCFEE 5312</strain>
    </source>
</reference>
<comment type="caution">
    <text evidence="2">The sequence shown here is derived from an EMBL/GenBank/DDBJ whole genome shotgun (WGS) entry which is preliminary data.</text>
</comment>
<sequence>MDRTSDIARANEELEPLHLHLNSPELVIICRICKHALAPKSVSQHPGKHDGPRWKRAHLLRLIRQFDLADPNAVRTRNGQCLPHPHLDIRSGFCCKICNERTTSRELFQRHKKGEHGIAGFQTVDQQEQVFFQSWTKNGSSGFWIIQLPSAVSRANDASLPRRVLLERIHSQEEAHVRERRAEMVMDVGGTDMTLISNWMDRTGWKELFDGENRALLAAMPKLPDTYNPRGLCLGHCDGREVRSPATDECQALEQVWYYESRRPKDSEDENDRHAQESLDTCLDGEGVSHQRTSSRSRPQRLHSQSLAIRPISDDDDADESDNSTVDSDLPDEYCSDADDAFQSGSEPCEDDHPPQKTTTPTDIAKGLDATLTEPILGFVHFLATEEYDEGKPSSTLLVYFSYVLGISPDGTTFARPLNYTPQLSGLIYCMRLILLESTLPRFAHPTLGGPARPTGGQLDKFKQMRIEKMCLGSPAPLDELFSLRAYGRSLSLSEGPSFRVNWSEDGQVISWENQSMTMTEFRSIGRFVLERARWCCDRLMYGWNPPCHWSEVKDTLSNMQAGYSFVSNPANGLSDDYLELSRIACLATNDGLMTDNGWNHAAVRQYVSLYRELQRLNMLLIYLHGGSTPRGTDLLAVTHRNTPDARRGVCIYANTIAVISQVNKARRTTNKEFYVVRFLDKDTSRIMYQELTYIRPFCCMLERTCLGSDIDSPLLFPSVVNPAQPCKTAELTKVLQQYTQKALGFPIGCRLFRQITIAITEKHVKSISRPFDQYDDKSGEASLGVGFAWQSGHRPCERRARYGIDGAFPDRLQPSLLNIYREVSRMWPQFLRLDDPSPAVDAATSAASNNGQPSRTHVAINGFVASLNEASSRAQNSKRRATSALADEPAPKRPQSSMPGEFSGEDDAGNDASSHADNDRTVAGQDSHGALETDRPWATQRERDVIKRMVPLPWRGCLALFGRVSVFEKATIVEERRSILEAVEARERDHQTRPFDSWHRLDGAKQFTRWKNVGCQLCFASTGQPEPDHALEECTRWEGGQTARDICEWLADLPIPRDSEGLGGCSLCFHTMEPCEAVRTAFQASSASTEASRLHLTEQLQSQDDGDGLCNNKPVLRKAIAALCAYDGQVLGKALAVKVANQDQVNFAAENQVAYWLAGKVLYREGWVPRIFFVFEMLLWAWEFRRRQGPIENDFASSASTRPSLTYGWDDADEVLDWQTCLTWWSNKCGFCAGKGLVGDHVEHALKACHRGGARQRLRGLGEQIHLEGFNARGGCPECGVPREFCDGWQKHDRHWSRSDRPCQYETVMYDTVIGLFHCGDDRYHIDLLEDMMDADIRSPNYEEVASWLGRKLVVDGVRGSQFVRTLMVWTRMTWRVQLAG</sequence>